<keyword evidence="10" id="KW-1015">Disulfide bond</keyword>
<evidence type="ECO:0000259" key="14">
    <source>
        <dbReference type="Pfam" id="PF02852"/>
    </source>
</evidence>
<dbReference type="SUPFAM" id="SSF51905">
    <property type="entry name" value="FAD/NAD(P)-binding domain"/>
    <property type="match status" value="1"/>
</dbReference>
<dbReference type="PANTHER" id="PTHR22912">
    <property type="entry name" value="DISULFIDE OXIDOREDUCTASE"/>
    <property type="match status" value="1"/>
</dbReference>
<comment type="subcellular location">
    <subcellularLocation>
        <location evidence="1">Cytoplasm</location>
    </subcellularLocation>
</comment>
<keyword evidence="8 13" id="KW-0560">Oxidoreductase</keyword>
<keyword evidence="6 13" id="KW-0285">Flavoprotein</keyword>
<dbReference type="PANTHER" id="PTHR22912:SF217">
    <property type="entry name" value="DIHYDROLIPOYL DEHYDROGENASE"/>
    <property type="match status" value="1"/>
</dbReference>
<sequence length="471" mass="50169">MAANGSDDTRFDLIVVGSGPGGYIAAIRASQLGLNVACIEAEKLGGVCLNIGCIPTKAMLTSAFLVNEMKSAEKHGITASEITFDLGPAQERSRGVANQLSRGIAGLFKKNKIKHVQGYGRLLGGGKVEVDSDGAKTTLEADHIIVATGSRPRNLPILQIDEERIWSSTGALMQTKAPESLLIVGAGAIGMEFADVYDSYGTKVTIVEAIDRILPLEDAEVSKFMERTYKKRGMDIHTGARFESADIQDDGVVVKFKDSKGEVHEIKVDAVLSAVGRVPNSEDVGLDAAGVETDERGFIKVDAQMRTNVEGVYAIGDVAGRQLLAHKGMHEGAVCAEHIAGEGHHTVDYDNVPNCTYCHPEVASVGMTEAQAKEAGYDIEVGKFPWVGIGRAVASGHAEGFIKVIRDKQYSEILGAHIVGPHATELIAEFVVGRHLESTVEEMERAMHPHPTLSEGVGEGALSALGRALHI</sequence>
<dbReference type="NCBIfam" id="TIGR01350">
    <property type="entry name" value="lipoamide_DH"/>
    <property type="match status" value="1"/>
</dbReference>
<dbReference type="PIRSF" id="PIRSF000350">
    <property type="entry name" value="Mercury_reductase_MerA"/>
    <property type="match status" value="1"/>
</dbReference>
<dbReference type="InterPro" id="IPR016156">
    <property type="entry name" value="FAD/NAD-linked_Rdtase_dimer_sf"/>
</dbReference>
<evidence type="ECO:0000256" key="3">
    <source>
        <dbReference type="ARBA" id="ARBA00012608"/>
    </source>
</evidence>
<evidence type="ECO:0000256" key="4">
    <source>
        <dbReference type="ARBA" id="ARBA00016961"/>
    </source>
</evidence>
<evidence type="ECO:0000313" key="17">
    <source>
        <dbReference type="Proteomes" id="UP001484239"/>
    </source>
</evidence>
<evidence type="ECO:0000256" key="9">
    <source>
        <dbReference type="ARBA" id="ARBA00023027"/>
    </source>
</evidence>
<dbReference type="InterPro" id="IPR050151">
    <property type="entry name" value="Class-I_Pyr_Nuc-Dis_Oxidored"/>
</dbReference>
<comment type="caution">
    <text evidence="16">The sequence shown here is derived from an EMBL/GenBank/DDBJ whole genome shotgun (WGS) entry which is preliminary data.</text>
</comment>
<evidence type="ECO:0000256" key="10">
    <source>
        <dbReference type="ARBA" id="ARBA00023157"/>
    </source>
</evidence>
<feature type="domain" description="Pyridine nucleotide-disulphide oxidoreductase dimerisation" evidence="14">
    <location>
        <begin position="352"/>
        <end position="459"/>
    </location>
</feature>
<dbReference type="PRINTS" id="PR00368">
    <property type="entry name" value="FADPNR"/>
</dbReference>
<feature type="domain" description="FAD/NAD(P)-binding" evidence="15">
    <location>
        <begin position="11"/>
        <end position="332"/>
    </location>
</feature>
<dbReference type="PRINTS" id="PR00411">
    <property type="entry name" value="PNDRDTASEI"/>
</dbReference>
<dbReference type="Gene3D" id="3.50.50.60">
    <property type="entry name" value="FAD/NAD(P)-binding domain"/>
    <property type="match status" value="2"/>
</dbReference>
<dbReference type="Pfam" id="PF02852">
    <property type="entry name" value="Pyr_redox_dim"/>
    <property type="match status" value="1"/>
</dbReference>
<evidence type="ECO:0000256" key="8">
    <source>
        <dbReference type="ARBA" id="ARBA00023002"/>
    </source>
</evidence>
<comment type="cofactor">
    <cofactor evidence="13">
        <name>FAD</name>
        <dbReference type="ChEBI" id="CHEBI:57692"/>
    </cofactor>
    <text evidence="13">Binds 1 FAD per subunit.</text>
</comment>
<reference evidence="16 17" key="1">
    <citation type="submission" date="2024-02" db="EMBL/GenBank/DDBJ databases">
        <title>A novel Gemmatimonadota bacterium.</title>
        <authorList>
            <person name="Du Z.-J."/>
            <person name="Ye Y.-Q."/>
        </authorList>
    </citation>
    <scope>NUCLEOTIDE SEQUENCE [LARGE SCALE GENOMIC DNA]</scope>
    <source>
        <strain evidence="16 17">DH-20</strain>
    </source>
</reference>
<name>A0ABU9E6T3_9BACT</name>
<evidence type="ECO:0000256" key="1">
    <source>
        <dbReference type="ARBA" id="ARBA00004496"/>
    </source>
</evidence>
<keyword evidence="9 13" id="KW-0520">NAD</keyword>
<evidence type="ECO:0000256" key="12">
    <source>
        <dbReference type="ARBA" id="ARBA00049187"/>
    </source>
</evidence>
<dbReference type="Pfam" id="PF07992">
    <property type="entry name" value="Pyr_redox_2"/>
    <property type="match status" value="1"/>
</dbReference>
<dbReference type="GO" id="GO:0004148">
    <property type="term" value="F:dihydrolipoyl dehydrogenase (NADH) activity"/>
    <property type="evidence" value="ECO:0007669"/>
    <property type="project" value="UniProtKB-EC"/>
</dbReference>
<accession>A0ABU9E6T3</accession>
<dbReference type="Proteomes" id="UP001484239">
    <property type="component" value="Unassembled WGS sequence"/>
</dbReference>
<dbReference type="PROSITE" id="PS00076">
    <property type="entry name" value="PYRIDINE_REDOX_1"/>
    <property type="match status" value="1"/>
</dbReference>
<keyword evidence="5" id="KW-0963">Cytoplasm</keyword>
<evidence type="ECO:0000256" key="7">
    <source>
        <dbReference type="ARBA" id="ARBA00022827"/>
    </source>
</evidence>
<dbReference type="InterPro" id="IPR023753">
    <property type="entry name" value="FAD/NAD-binding_dom"/>
</dbReference>
<dbReference type="InterPro" id="IPR006258">
    <property type="entry name" value="Lipoamide_DH"/>
</dbReference>
<organism evidence="16 17">
    <name type="scientific">Gaopeijia maritima</name>
    <dbReference type="NCBI Taxonomy" id="3119007"/>
    <lineage>
        <taxon>Bacteria</taxon>
        <taxon>Pseudomonadati</taxon>
        <taxon>Gemmatimonadota</taxon>
        <taxon>Longimicrobiia</taxon>
        <taxon>Gaopeijiales</taxon>
        <taxon>Gaopeijiaceae</taxon>
        <taxon>Gaopeijia</taxon>
    </lineage>
</organism>
<keyword evidence="17" id="KW-1185">Reference proteome</keyword>
<dbReference type="EC" id="1.8.1.4" evidence="3 13"/>
<dbReference type="InterPro" id="IPR004099">
    <property type="entry name" value="Pyr_nucl-diS_OxRdtase_dimer"/>
</dbReference>
<evidence type="ECO:0000256" key="2">
    <source>
        <dbReference type="ARBA" id="ARBA00007532"/>
    </source>
</evidence>
<dbReference type="RefSeq" id="WP_405278152.1">
    <property type="nucleotide sequence ID" value="NZ_CP144380.1"/>
</dbReference>
<dbReference type="InterPro" id="IPR012999">
    <property type="entry name" value="Pyr_OxRdtase_I_AS"/>
</dbReference>
<dbReference type="InterPro" id="IPR036188">
    <property type="entry name" value="FAD/NAD-bd_sf"/>
</dbReference>
<dbReference type="EMBL" id="JBBHLI010000001">
    <property type="protein sequence ID" value="MEK9499792.1"/>
    <property type="molecule type" value="Genomic_DNA"/>
</dbReference>
<proteinExistence type="inferred from homology"/>
<evidence type="ECO:0000256" key="13">
    <source>
        <dbReference type="RuleBase" id="RU003692"/>
    </source>
</evidence>
<protein>
    <recommendedName>
        <fullName evidence="4 13">Dihydrolipoyl dehydrogenase</fullName>
        <ecNumber evidence="3 13">1.8.1.4</ecNumber>
    </recommendedName>
</protein>
<dbReference type="InterPro" id="IPR001100">
    <property type="entry name" value="Pyr_nuc-diS_OxRdtase"/>
</dbReference>
<comment type="similarity">
    <text evidence="2 13">Belongs to the class-I pyridine nucleotide-disulfide oxidoreductase family.</text>
</comment>
<evidence type="ECO:0000313" key="16">
    <source>
        <dbReference type="EMBL" id="MEK9499792.1"/>
    </source>
</evidence>
<comment type="miscellaneous">
    <text evidence="13">The active site is a redox-active disulfide bond.</text>
</comment>
<evidence type="ECO:0000259" key="15">
    <source>
        <dbReference type="Pfam" id="PF07992"/>
    </source>
</evidence>
<gene>
    <name evidence="16" type="primary">lpdA</name>
    <name evidence="16" type="ORF">WI372_02200</name>
</gene>
<keyword evidence="11 13" id="KW-0676">Redox-active center</keyword>
<evidence type="ECO:0000256" key="11">
    <source>
        <dbReference type="ARBA" id="ARBA00023284"/>
    </source>
</evidence>
<dbReference type="SUPFAM" id="SSF55424">
    <property type="entry name" value="FAD/NAD-linked reductases, dimerisation (C-terminal) domain"/>
    <property type="match status" value="1"/>
</dbReference>
<evidence type="ECO:0000256" key="5">
    <source>
        <dbReference type="ARBA" id="ARBA00022490"/>
    </source>
</evidence>
<dbReference type="Gene3D" id="3.30.390.30">
    <property type="match status" value="1"/>
</dbReference>
<evidence type="ECO:0000256" key="6">
    <source>
        <dbReference type="ARBA" id="ARBA00022630"/>
    </source>
</evidence>
<keyword evidence="7 13" id="KW-0274">FAD</keyword>
<comment type="catalytic activity">
    <reaction evidence="12 13">
        <text>N(6)-[(R)-dihydrolipoyl]-L-lysyl-[protein] + NAD(+) = N(6)-[(R)-lipoyl]-L-lysyl-[protein] + NADH + H(+)</text>
        <dbReference type="Rhea" id="RHEA:15045"/>
        <dbReference type="Rhea" id="RHEA-COMP:10474"/>
        <dbReference type="Rhea" id="RHEA-COMP:10475"/>
        <dbReference type="ChEBI" id="CHEBI:15378"/>
        <dbReference type="ChEBI" id="CHEBI:57540"/>
        <dbReference type="ChEBI" id="CHEBI:57945"/>
        <dbReference type="ChEBI" id="CHEBI:83099"/>
        <dbReference type="ChEBI" id="CHEBI:83100"/>
        <dbReference type="EC" id="1.8.1.4"/>
    </reaction>
</comment>